<dbReference type="GO" id="GO:0005886">
    <property type="term" value="C:plasma membrane"/>
    <property type="evidence" value="ECO:0007669"/>
    <property type="project" value="TreeGrafter"/>
</dbReference>
<protein>
    <recommendedName>
        <fullName evidence="6">Late embryogenesis abundant protein LEA-2 subgroup domain-containing protein</fullName>
    </recommendedName>
</protein>
<evidence type="ECO:0000256" key="4">
    <source>
        <dbReference type="ARBA" id="ARBA00023136"/>
    </source>
</evidence>
<dbReference type="AlphaFoldDB" id="A0A8T1PBV3"/>
<comment type="subcellular location">
    <subcellularLocation>
        <location evidence="1">Membrane</location>
        <topology evidence="1">Single-pass membrane protein</topology>
    </subcellularLocation>
</comment>
<evidence type="ECO:0000259" key="6">
    <source>
        <dbReference type="Pfam" id="PF03168"/>
    </source>
</evidence>
<evidence type="ECO:0000313" key="7">
    <source>
        <dbReference type="EMBL" id="KAG6641609.1"/>
    </source>
</evidence>
<evidence type="ECO:0000256" key="3">
    <source>
        <dbReference type="ARBA" id="ARBA00022989"/>
    </source>
</evidence>
<dbReference type="GO" id="GO:0098542">
    <property type="term" value="P:defense response to other organism"/>
    <property type="evidence" value="ECO:0007669"/>
    <property type="project" value="InterPro"/>
</dbReference>
<reference evidence="7" key="1">
    <citation type="submission" date="2020-12" db="EMBL/GenBank/DDBJ databases">
        <title>WGS assembly of Carya illinoinensis cv. Pawnee.</title>
        <authorList>
            <person name="Platts A."/>
            <person name="Shu S."/>
            <person name="Wright S."/>
            <person name="Barry K."/>
            <person name="Edger P."/>
            <person name="Pires J.C."/>
            <person name="Schmutz J."/>
        </authorList>
    </citation>
    <scope>NUCLEOTIDE SEQUENCE</scope>
    <source>
        <tissue evidence="7">Leaf</tissue>
    </source>
</reference>
<name>A0A8T1PBV3_CARIL</name>
<evidence type="ECO:0000256" key="2">
    <source>
        <dbReference type="ARBA" id="ARBA00022692"/>
    </source>
</evidence>
<dbReference type="GO" id="GO:0009506">
    <property type="term" value="C:plasmodesma"/>
    <property type="evidence" value="ECO:0007669"/>
    <property type="project" value="TreeGrafter"/>
</dbReference>
<accession>A0A8T1PBV3</accession>
<dbReference type="Pfam" id="PF03168">
    <property type="entry name" value="LEA_2"/>
    <property type="match status" value="1"/>
</dbReference>
<evidence type="ECO:0000256" key="5">
    <source>
        <dbReference type="SAM" id="Phobius"/>
    </source>
</evidence>
<organism evidence="7 8">
    <name type="scientific">Carya illinoinensis</name>
    <name type="common">Pecan</name>
    <dbReference type="NCBI Taxonomy" id="32201"/>
    <lineage>
        <taxon>Eukaryota</taxon>
        <taxon>Viridiplantae</taxon>
        <taxon>Streptophyta</taxon>
        <taxon>Embryophyta</taxon>
        <taxon>Tracheophyta</taxon>
        <taxon>Spermatophyta</taxon>
        <taxon>Magnoliopsida</taxon>
        <taxon>eudicotyledons</taxon>
        <taxon>Gunneridae</taxon>
        <taxon>Pentapetalae</taxon>
        <taxon>rosids</taxon>
        <taxon>fabids</taxon>
        <taxon>Fagales</taxon>
        <taxon>Juglandaceae</taxon>
        <taxon>Carya</taxon>
    </lineage>
</organism>
<comment type="caution">
    <text evidence="7">The sequence shown here is derived from an EMBL/GenBank/DDBJ whole genome shotgun (WGS) entry which is preliminary data.</text>
</comment>
<dbReference type="PANTHER" id="PTHR31415:SF125">
    <property type="entry name" value="HARPIN INDUCING PROTEIN 1-LIKE 9"/>
    <property type="match status" value="1"/>
</dbReference>
<dbReference type="InterPro" id="IPR044839">
    <property type="entry name" value="NDR1-like"/>
</dbReference>
<dbReference type="Proteomes" id="UP000811609">
    <property type="component" value="Chromosome 9"/>
</dbReference>
<keyword evidence="4 5" id="KW-0472">Membrane</keyword>
<keyword evidence="8" id="KW-1185">Reference proteome</keyword>
<dbReference type="OrthoDB" id="1934762at2759"/>
<sequence>MADDLEEPSQSQPILQQAPEPEPSIYVWILQFVSVLIFSSVVIWLCLTPKSPICFITHAYVPALDGGNSTSHRPHNTSILLNFEFLNPNKRMGIYYKDICITLYCSDAVIGSNSLPDFYQGYKKTTAYEVPVSADLQFCKGITNGTARLKVCLGSVVRYKIFRSKTKHHRLFNEANLRIGSNGRMSGEKNIKLMHHKSKLTKN</sequence>
<dbReference type="InterPro" id="IPR004864">
    <property type="entry name" value="LEA_2"/>
</dbReference>
<evidence type="ECO:0000256" key="1">
    <source>
        <dbReference type="ARBA" id="ARBA00004167"/>
    </source>
</evidence>
<proteinExistence type="predicted"/>
<dbReference type="EMBL" id="CM031817">
    <property type="protein sequence ID" value="KAG6641609.1"/>
    <property type="molecule type" value="Genomic_DNA"/>
</dbReference>
<keyword evidence="2 5" id="KW-0812">Transmembrane</keyword>
<feature type="domain" description="Late embryogenesis abundant protein LEA-2 subgroup" evidence="6">
    <location>
        <begin position="87"/>
        <end position="138"/>
    </location>
</feature>
<dbReference type="PANTHER" id="PTHR31415">
    <property type="entry name" value="OS05G0367900 PROTEIN"/>
    <property type="match status" value="1"/>
</dbReference>
<keyword evidence="3 5" id="KW-1133">Transmembrane helix</keyword>
<evidence type="ECO:0000313" key="8">
    <source>
        <dbReference type="Proteomes" id="UP000811609"/>
    </source>
</evidence>
<gene>
    <name evidence="7" type="ORF">CIPAW_09G086500</name>
</gene>
<feature type="transmembrane region" description="Helical" evidence="5">
    <location>
        <begin position="25"/>
        <end position="47"/>
    </location>
</feature>